<evidence type="ECO:0000256" key="4">
    <source>
        <dbReference type="ARBA" id="ARBA00022989"/>
    </source>
</evidence>
<keyword evidence="6" id="KW-0479">Metal-binding</keyword>
<feature type="binding site" evidence="6">
    <location>
        <position position="228"/>
    </location>
    <ligand>
        <name>Zn(2+)</name>
        <dbReference type="ChEBI" id="CHEBI:29105"/>
        <note>catalytic</note>
    </ligand>
</feature>
<dbReference type="STRING" id="105559.Nwat_2942"/>
<dbReference type="TCDB" id="1.A.79.2.1">
    <property type="family name" value="the cholesterol uptake protein (chup) or double stranded rna uptake family"/>
</dbReference>
<accession>D8KC08</accession>
<keyword evidence="6" id="KW-0862">Zinc</keyword>
<dbReference type="PANTHER" id="PTHR34368:SF1">
    <property type="entry name" value="OS01G0962200 PROTEIN"/>
    <property type="match status" value="1"/>
</dbReference>
<dbReference type="GO" id="GO:0016811">
    <property type="term" value="F:hydrolase activity, acting on carbon-nitrogen (but not peptide) bonds, in linear amides"/>
    <property type="evidence" value="ECO:0007669"/>
    <property type="project" value="InterPro"/>
</dbReference>
<keyword evidence="3" id="KW-0378">Hydrolase</keyword>
<dbReference type="GO" id="GO:0006672">
    <property type="term" value="P:ceramide metabolic process"/>
    <property type="evidence" value="ECO:0007669"/>
    <property type="project" value="InterPro"/>
</dbReference>
<dbReference type="InterPro" id="IPR008901">
    <property type="entry name" value="ACER"/>
</dbReference>
<dbReference type="AlphaFoldDB" id="D8KC08"/>
<comment type="subcellular location">
    <subcellularLocation>
        <location evidence="1">Membrane</location>
        <topology evidence="1">Multi-pass membrane protein</topology>
    </subcellularLocation>
</comment>
<feature type="transmembrane region" description="Helical" evidence="7">
    <location>
        <begin position="85"/>
        <end position="107"/>
    </location>
</feature>
<evidence type="ECO:0000256" key="3">
    <source>
        <dbReference type="ARBA" id="ARBA00022801"/>
    </source>
</evidence>
<keyword evidence="4 7" id="KW-1133">Transmembrane helix</keyword>
<feature type="transmembrane region" description="Helical" evidence="7">
    <location>
        <begin position="168"/>
        <end position="187"/>
    </location>
</feature>
<evidence type="ECO:0000256" key="1">
    <source>
        <dbReference type="ARBA" id="ARBA00004141"/>
    </source>
</evidence>
<evidence type="ECO:0000256" key="6">
    <source>
        <dbReference type="PIRSR" id="PIRSR608901-2"/>
    </source>
</evidence>
<feature type="transmembrane region" description="Helical" evidence="7">
    <location>
        <begin position="194"/>
        <end position="213"/>
    </location>
</feature>
<gene>
    <name evidence="8" type="ordered locus">Nwat_2942</name>
</gene>
<evidence type="ECO:0000256" key="2">
    <source>
        <dbReference type="ARBA" id="ARBA00022692"/>
    </source>
</evidence>
<feature type="transmembrane region" description="Helical" evidence="7">
    <location>
        <begin position="12"/>
        <end position="33"/>
    </location>
</feature>
<dbReference type="GO" id="GO:0016020">
    <property type="term" value="C:membrane"/>
    <property type="evidence" value="ECO:0007669"/>
    <property type="project" value="UniProtKB-SubCell"/>
</dbReference>
<sequence length="258" mass="28950">METNSLSVGATGWRLAVLLGFFFGTMALMFWVAPIPQDLAYHAFADRRSLLGIPNFFDVISNLPFVLIGILGVRVSLGRLPRAILPAWLMFFMAVSLVGVGSAYYHWAPDNDTLVWDRLPMTVGFMSLFVALLGEYLDRRLVQRLLYPAVLIGACSVVYWHFMDDLRFYAWVQFMPLTMIAMLLTLYRSRFEQNGLLLIALGCYVLAKVVEYYDAEIFQLLGATVSGHTLKHLLASAGCLTMAVLVIKWNGKHDALPA</sequence>
<comment type="cofactor">
    <cofactor evidence="6">
        <name>Zn(2+)</name>
        <dbReference type="ChEBI" id="CHEBI:29105"/>
    </cofactor>
</comment>
<evidence type="ECO:0000256" key="5">
    <source>
        <dbReference type="ARBA" id="ARBA00023136"/>
    </source>
</evidence>
<evidence type="ECO:0000313" key="8">
    <source>
        <dbReference type="EMBL" id="ADJ29679.1"/>
    </source>
</evidence>
<dbReference type="KEGG" id="nwa:Nwat_2942"/>
<feature type="transmembrane region" description="Helical" evidence="7">
    <location>
        <begin position="53"/>
        <end position="73"/>
    </location>
</feature>
<feature type="transmembrane region" description="Helical" evidence="7">
    <location>
        <begin position="119"/>
        <end position="138"/>
    </location>
</feature>
<feature type="transmembrane region" description="Helical" evidence="7">
    <location>
        <begin position="233"/>
        <end position="251"/>
    </location>
</feature>
<reference evidence="8 9" key="1">
    <citation type="submission" date="2010-06" db="EMBL/GenBank/DDBJ databases">
        <title>Complete sequence of chromosome of Nitrosococcus watsoni C-113.</title>
        <authorList>
            <consortium name="US DOE Joint Genome Institute"/>
            <person name="Lucas S."/>
            <person name="Copeland A."/>
            <person name="Lapidus A."/>
            <person name="Cheng J.-F."/>
            <person name="Bruce D."/>
            <person name="Goodwin L."/>
            <person name="Pitluck S."/>
            <person name="Malfatti S.A."/>
            <person name="Chain P.S.G."/>
            <person name="Land M."/>
            <person name="Hauser L."/>
            <person name="Kyrpides N."/>
            <person name="Ivanova N."/>
            <person name="Cambell M.A."/>
            <person name="Heidelberg J.F."/>
            <person name="Klotz M.G."/>
            <person name="Woyke T."/>
        </authorList>
    </citation>
    <scope>NUCLEOTIDE SEQUENCE [LARGE SCALE GENOMIC DNA]</scope>
    <source>
        <strain evidence="8 9">C-113</strain>
    </source>
</reference>
<organism evidence="8 9">
    <name type="scientific">Nitrosococcus watsoni (strain C-113)</name>
    <dbReference type="NCBI Taxonomy" id="105559"/>
    <lineage>
        <taxon>Bacteria</taxon>
        <taxon>Pseudomonadati</taxon>
        <taxon>Pseudomonadota</taxon>
        <taxon>Gammaproteobacteria</taxon>
        <taxon>Chromatiales</taxon>
        <taxon>Chromatiaceae</taxon>
        <taxon>Nitrosococcus</taxon>
    </lineage>
</organism>
<dbReference type="HOGENOM" id="CLU_056090_1_0_6"/>
<feature type="transmembrane region" description="Helical" evidence="7">
    <location>
        <begin position="145"/>
        <end position="162"/>
    </location>
</feature>
<dbReference type="EMBL" id="CP002086">
    <property type="protein sequence ID" value="ADJ29679.1"/>
    <property type="molecule type" value="Genomic_DNA"/>
</dbReference>
<feature type="binding site" evidence="6">
    <location>
        <position position="106"/>
    </location>
    <ligand>
        <name>Zn(2+)</name>
        <dbReference type="ChEBI" id="CHEBI:29105"/>
        <note>catalytic</note>
    </ligand>
</feature>
<evidence type="ECO:0000313" key="9">
    <source>
        <dbReference type="Proteomes" id="UP000000393"/>
    </source>
</evidence>
<dbReference type="RefSeq" id="WP_013221742.1">
    <property type="nucleotide sequence ID" value="NC_014315.1"/>
</dbReference>
<keyword evidence="5 7" id="KW-0472">Membrane</keyword>
<keyword evidence="9" id="KW-1185">Reference proteome</keyword>
<dbReference type="GO" id="GO:0046872">
    <property type="term" value="F:metal ion binding"/>
    <property type="evidence" value="ECO:0007669"/>
    <property type="project" value="UniProtKB-KW"/>
</dbReference>
<proteinExistence type="predicted"/>
<name>D8KC08_NITWC</name>
<dbReference type="OrthoDB" id="6088058at2"/>
<dbReference type="Proteomes" id="UP000000393">
    <property type="component" value="Chromosome"/>
</dbReference>
<feature type="binding site" evidence="6">
    <location>
        <position position="232"/>
    </location>
    <ligand>
        <name>Zn(2+)</name>
        <dbReference type="ChEBI" id="CHEBI:29105"/>
        <note>catalytic</note>
    </ligand>
</feature>
<dbReference type="Pfam" id="PF05875">
    <property type="entry name" value="Ceramidase"/>
    <property type="match status" value="1"/>
</dbReference>
<protein>
    <recommendedName>
        <fullName evidence="10">Alkaline phytoceramidase</fullName>
    </recommendedName>
</protein>
<dbReference type="eggNOG" id="ENOG50301FE">
    <property type="taxonomic scope" value="Bacteria"/>
</dbReference>
<evidence type="ECO:0008006" key="10">
    <source>
        <dbReference type="Google" id="ProtNLM"/>
    </source>
</evidence>
<evidence type="ECO:0000256" key="7">
    <source>
        <dbReference type="SAM" id="Phobius"/>
    </source>
</evidence>
<dbReference type="PANTHER" id="PTHR34368">
    <property type="entry name" value="OS01G0962200 PROTEIN"/>
    <property type="match status" value="1"/>
</dbReference>
<keyword evidence="2 7" id="KW-0812">Transmembrane</keyword>